<dbReference type="RefSeq" id="WP_353945486.1">
    <property type="nucleotide sequence ID" value="NZ_CP159534.1"/>
</dbReference>
<evidence type="ECO:0000256" key="1">
    <source>
        <dbReference type="SAM" id="MobiDB-lite"/>
    </source>
</evidence>
<dbReference type="KEGG" id="stac:ABII15_30525"/>
<dbReference type="Pfam" id="PF13466">
    <property type="entry name" value="STAS_2"/>
    <property type="match status" value="1"/>
</dbReference>
<dbReference type="InterPro" id="IPR002645">
    <property type="entry name" value="STAS_dom"/>
</dbReference>
<dbReference type="Gene3D" id="3.30.750.24">
    <property type="entry name" value="STAS domain"/>
    <property type="match status" value="1"/>
</dbReference>
<feature type="domain" description="STAS" evidence="2">
    <location>
        <begin position="5"/>
        <end position="97"/>
    </location>
</feature>
<gene>
    <name evidence="3" type="ORF">ABII15_30525</name>
</gene>
<name>A0AAU8IZV0_9ACTN</name>
<dbReference type="PROSITE" id="PS50801">
    <property type="entry name" value="STAS"/>
    <property type="match status" value="1"/>
</dbReference>
<proteinExistence type="predicted"/>
<evidence type="ECO:0000259" key="2">
    <source>
        <dbReference type="PROSITE" id="PS50801"/>
    </source>
</evidence>
<dbReference type="AlphaFoldDB" id="A0AAU8IZV0"/>
<dbReference type="InterPro" id="IPR058548">
    <property type="entry name" value="MlaB-like_STAS"/>
</dbReference>
<organism evidence="3">
    <name type="scientific">Streptomyces tabacisoli</name>
    <dbReference type="NCBI Taxonomy" id="3156398"/>
    <lineage>
        <taxon>Bacteria</taxon>
        <taxon>Bacillati</taxon>
        <taxon>Actinomycetota</taxon>
        <taxon>Actinomycetes</taxon>
        <taxon>Kitasatosporales</taxon>
        <taxon>Streptomycetaceae</taxon>
        <taxon>Streptomyces</taxon>
    </lineage>
</organism>
<evidence type="ECO:0000313" key="3">
    <source>
        <dbReference type="EMBL" id="XCJ74038.1"/>
    </source>
</evidence>
<feature type="region of interest" description="Disordered" evidence="1">
    <location>
        <begin position="108"/>
        <end position="131"/>
    </location>
</feature>
<protein>
    <submittedName>
        <fullName evidence="3">STAS domain-containing protein</fullName>
    </submittedName>
</protein>
<reference evidence="3" key="1">
    <citation type="submission" date="2024-06" db="EMBL/GenBank/DDBJ databases">
        <title>Streptomyces sp. strain HUAS MG91 genome sequences.</title>
        <authorList>
            <person name="Mo P."/>
        </authorList>
    </citation>
    <scope>NUCLEOTIDE SEQUENCE</scope>
    <source>
        <strain evidence="3">HUAS MG91</strain>
    </source>
</reference>
<sequence>MRASLQVTVDCDPELSTIVVTGDCDEDSEYLLTEALAKVFAVEPRVLEVDVSGVGFGDSTLLHALLQALHTQSSRQRRLALRSPLGEAVERLLTVTGTLDVFERCVVDGASPQDGSPRGPGATLGGHERAE</sequence>
<dbReference type="EMBL" id="CP159534">
    <property type="protein sequence ID" value="XCJ74038.1"/>
    <property type="molecule type" value="Genomic_DNA"/>
</dbReference>
<dbReference type="SUPFAM" id="SSF52091">
    <property type="entry name" value="SpoIIaa-like"/>
    <property type="match status" value="1"/>
</dbReference>
<dbReference type="InterPro" id="IPR036513">
    <property type="entry name" value="STAS_dom_sf"/>
</dbReference>
<accession>A0AAU8IZV0</accession>